<gene>
    <name evidence="2" type="ORF">BGZ65_008800</name>
</gene>
<comment type="caution">
    <text evidence="2">The sequence shown here is derived from an EMBL/GenBank/DDBJ whole genome shotgun (WGS) entry which is preliminary data.</text>
</comment>
<evidence type="ECO:0000313" key="2">
    <source>
        <dbReference type="EMBL" id="KAF9974329.1"/>
    </source>
</evidence>
<dbReference type="AlphaFoldDB" id="A0A9P6M7G2"/>
<feature type="compositionally biased region" description="Basic and acidic residues" evidence="1">
    <location>
        <begin position="1"/>
        <end position="14"/>
    </location>
</feature>
<dbReference type="EMBL" id="JAAAHW010004448">
    <property type="protein sequence ID" value="KAF9974329.1"/>
    <property type="molecule type" value="Genomic_DNA"/>
</dbReference>
<reference evidence="2" key="1">
    <citation type="journal article" date="2020" name="Fungal Divers.">
        <title>Resolving the Mortierellaceae phylogeny through synthesis of multi-gene phylogenetics and phylogenomics.</title>
        <authorList>
            <person name="Vandepol N."/>
            <person name="Liber J."/>
            <person name="Desiro A."/>
            <person name="Na H."/>
            <person name="Kennedy M."/>
            <person name="Barry K."/>
            <person name="Grigoriev I.V."/>
            <person name="Miller A.N."/>
            <person name="O'Donnell K."/>
            <person name="Stajich J.E."/>
            <person name="Bonito G."/>
        </authorList>
    </citation>
    <scope>NUCLEOTIDE SEQUENCE</scope>
    <source>
        <strain evidence="2">MES-2147</strain>
    </source>
</reference>
<dbReference type="OrthoDB" id="2419911at2759"/>
<sequence length="408" mass="44042">MDAKQPSQERDSREYTTSSSGKGKEPSHSGPESQTGATAQTGVTTSLIGSVASSARSMASALDPRHAGTLGQLHGFGSSSRSSGGSMEESSSKASTSTASRTFKHAHNAIETIGSSSTNGGAVESIQPTAFKSASSLRPSDTESGVATIDWDSFLSSSESTLQDGQPYKPPSMESFGFSFPTFQEQEFAHMSQPMNLTPANHAAFLHYLRSTADNSAQSSSSQTSSTLSPVSSDIQRQQFMDGAQVVAFLSSTSYSDFVGPMEAERIEKYQQDRRTFVYSEGTLGPQSLLSALQLIQHLPSERQDVVQYLLQQGTYSDDVWGRPFAHDAEREEAVSLAATRAEQDRFLQQVQQSGHRGQENGASTEEMEKILRQIVDDAKTEVKTGETNGKALNRLMTVRSRITMAKL</sequence>
<protein>
    <submittedName>
        <fullName evidence="2">Uncharacterized protein</fullName>
    </submittedName>
</protein>
<organism evidence="2 3">
    <name type="scientific">Modicella reniformis</name>
    <dbReference type="NCBI Taxonomy" id="1440133"/>
    <lineage>
        <taxon>Eukaryota</taxon>
        <taxon>Fungi</taxon>
        <taxon>Fungi incertae sedis</taxon>
        <taxon>Mucoromycota</taxon>
        <taxon>Mortierellomycotina</taxon>
        <taxon>Mortierellomycetes</taxon>
        <taxon>Mortierellales</taxon>
        <taxon>Mortierellaceae</taxon>
        <taxon>Modicella</taxon>
    </lineage>
</organism>
<feature type="region of interest" description="Disordered" evidence="1">
    <location>
        <begin position="1"/>
        <end position="121"/>
    </location>
</feature>
<keyword evidence="3" id="KW-1185">Reference proteome</keyword>
<proteinExistence type="predicted"/>
<accession>A0A9P6M7G2</accession>
<evidence type="ECO:0000256" key="1">
    <source>
        <dbReference type="SAM" id="MobiDB-lite"/>
    </source>
</evidence>
<feature type="compositionally biased region" description="Low complexity" evidence="1">
    <location>
        <begin position="78"/>
        <end position="101"/>
    </location>
</feature>
<feature type="non-terminal residue" evidence="2">
    <location>
        <position position="1"/>
    </location>
</feature>
<dbReference type="Proteomes" id="UP000749646">
    <property type="component" value="Unassembled WGS sequence"/>
</dbReference>
<evidence type="ECO:0000313" key="3">
    <source>
        <dbReference type="Proteomes" id="UP000749646"/>
    </source>
</evidence>
<name>A0A9P6M7G2_9FUNG</name>
<feature type="compositionally biased region" description="Low complexity" evidence="1">
    <location>
        <begin position="33"/>
        <end position="61"/>
    </location>
</feature>